<accession>A0A1H9SZL8</accession>
<evidence type="ECO:0000256" key="6">
    <source>
        <dbReference type="SAM" id="Phobius"/>
    </source>
</evidence>
<feature type="domain" description="DUF2179" evidence="7">
    <location>
        <begin position="214"/>
        <end position="268"/>
    </location>
</feature>
<sequence length="273" mass="30104">MQSRIFRLTIIFISSVVVAFAFNFFLLPHEVLTGGVTGLAMVFGLMTPVNTGYWIVLLNIPILILGWMKLGKEFIGNSVFSVVVTSIALIYIPIIEVTQDALLSAVFGGVIAGAAIGVIIRFYSSTGGFDVVSLVLIKKWDVPLGGLIFALNSIVVFISGFFFAWELALYTMLSIYITGLVIDRVHTRHIKLSLMVVTSKGDELKKELLANLVRGITVIEGQGAYSGERKKVLYTVITRYELAIIRPILKEIDPQAFVSVSESMEVMGNFRRD</sequence>
<feature type="transmembrane region" description="Helical" evidence="6">
    <location>
        <begin position="5"/>
        <end position="27"/>
    </location>
</feature>
<dbReference type="InterPro" id="IPR051461">
    <property type="entry name" value="UPF0750_membrane"/>
</dbReference>
<dbReference type="Pfam" id="PF02588">
    <property type="entry name" value="YitT_membrane"/>
    <property type="match status" value="1"/>
</dbReference>
<dbReference type="Pfam" id="PF10035">
    <property type="entry name" value="DUF2179"/>
    <property type="match status" value="1"/>
</dbReference>
<dbReference type="Proteomes" id="UP000198571">
    <property type="component" value="Unassembled WGS sequence"/>
</dbReference>
<feature type="transmembrane region" description="Helical" evidence="6">
    <location>
        <begin position="101"/>
        <end position="123"/>
    </location>
</feature>
<evidence type="ECO:0000256" key="2">
    <source>
        <dbReference type="ARBA" id="ARBA00022475"/>
    </source>
</evidence>
<protein>
    <submittedName>
        <fullName evidence="8">Uncharacterized membrane-anchored protein YitT, contains DUF161 and DUF2179 domains</fullName>
    </submittedName>
</protein>
<name>A0A1H9SZL8_9BACI</name>
<keyword evidence="5 6" id="KW-0472">Membrane</keyword>
<feature type="transmembrane region" description="Helical" evidence="6">
    <location>
        <begin position="39"/>
        <end position="67"/>
    </location>
</feature>
<keyword evidence="2" id="KW-1003">Cell membrane</keyword>
<keyword evidence="4 6" id="KW-1133">Transmembrane helix</keyword>
<organism evidence="8 9">
    <name type="scientific">Salipaludibacillus aurantiacus</name>
    <dbReference type="NCBI Taxonomy" id="1601833"/>
    <lineage>
        <taxon>Bacteria</taxon>
        <taxon>Bacillati</taxon>
        <taxon>Bacillota</taxon>
        <taxon>Bacilli</taxon>
        <taxon>Bacillales</taxon>
        <taxon>Bacillaceae</taxon>
    </lineage>
</organism>
<keyword evidence="3 6" id="KW-0812">Transmembrane</keyword>
<proteinExistence type="predicted"/>
<dbReference type="PANTHER" id="PTHR33545">
    <property type="entry name" value="UPF0750 MEMBRANE PROTEIN YITT-RELATED"/>
    <property type="match status" value="1"/>
</dbReference>
<dbReference type="PANTHER" id="PTHR33545:SF5">
    <property type="entry name" value="UPF0750 MEMBRANE PROTEIN YITT"/>
    <property type="match status" value="1"/>
</dbReference>
<evidence type="ECO:0000259" key="7">
    <source>
        <dbReference type="Pfam" id="PF10035"/>
    </source>
</evidence>
<dbReference type="AlphaFoldDB" id="A0A1H9SZL8"/>
<comment type="subcellular location">
    <subcellularLocation>
        <location evidence="1">Cell membrane</location>
        <topology evidence="1">Multi-pass membrane protein</topology>
    </subcellularLocation>
</comment>
<dbReference type="Gene3D" id="3.30.70.120">
    <property type="match status" value="1"/>
</dbReference>
<dbReference type="InterPro" id="IPR015867">
    <property type="entry name" value="N-reg_PII/ATP_PRibTrfase_C"/>
</dbReference>
<reference evidence="9" key="1">
    <citation type="submission" date="2016-10" db="EMBL/GenBank/DDBJ databases">
        <authorList>
            <person name="Varghese N."/>
            <person name="Submissions S."/>
        </authorList>
    </citation>
    <scope>NUCLEOTIDE SEQUENCE [LARGE SCALE GENOMIC DNA]</scope>
    <source>
        <strain evidence="9">S9</strain>
    </source>
</reference>
<dbReference type="STRING" id="1601833.SAMN05518684_10543"/>
<dbReference type="InterPro" id="IPR019264">
    <property type="entry name" value="DUF2179"/>
</dbReference>
<dbReference type="RefSeq" id="WP_093049573.1">
    <property type="nucleotide sequence ID" value="NZ_FOGT01000005.1"/>
</dbReference>
<gene>
    <name evidence="8" type="ORF">SAMN05518684_10543</name>
</gene>
<keyword evidence="9" id="KW-1185">Reference proteome</keyword>
<evidence type="ECO:0000313" key="9">
    <source>
        <dbReference type="Proteomes" id="UP000198571"/>
    </source>
</evidence>
<dbReference type="InterPro" id="IPR003740">
    <property type="entry name" value="YitT"/>
</dbReference>
<evidence type="ECO:0000256" key="3">
    <source>
        <dbReference type="ARBA" id="ARBA00022692"/>
    </source>
</evidence>
<evidence type="ECO:0000256" key="4">
    <source>
        <dbReference type="ARBA" id="ARBA00022989"/>
    </source>
</evidence>
<feature type="transmembrane region" description="Helical" evidence="6">
    <location>
        <begin position="144"/>
        <end position="162"/>
    </location>
</feature>
<dbReference type="GO" id="GO:0005886">
    <property type="term" value="C:plasma membrane"/>
    <property type="evidence" value="ECO:0007669"/>
    <property type="project" value="UniProtKB-SubCell"/>
</dbReference>
<dbReference type="OrthoDB" id="2417289at2"/>
<dbReference type="EMBL" id="FOGT01000005">
    <property type="protein sequence ID" value="SER90306.1"/>
    <property type="molecule type" value="Genomic_DNA"/>
</dbReference>
<feature type="transmembrane region" description="Helical" evidence="6">
    <location>
        <begin position="74"/>
        <end position="95"/>
    </location>
</feature>
<dbReference type="CDD" id="cd16380">
    <property type="entry name" value="YitT_C"/>
    <property type="match status" value="1"/>
</dbReference>
<dbReference type="PIRSF" id="PIRSF006483">
    <property type="entry name" value="Membrane_protein_YitT"/>
    <property type="match status" value="1"/>
</dbReference>
<evidence type="ECO:0000256" key="5">
    <source>
        <dbReference type="ARBA" id="ARBA00023136"/>
    </source>
</evidence>
<evidence type="ECO:0000313" key="8">
    <source>
        <dbReference type="EMBL" id="SER90306.1"/>
    </source>
</evidence>
<evidence type="ECO:0000256" key="1">
    <source>
        <dbReference type="ARBA" id="ARBA00004651"/>
    </source>
</evidence>